<keyword evidence="2" id="KW-0813">Transport</keyword>
<dbReference type="CDD" id="cd15859">
    <property type="entry name" value="SNARE_SYN8"/>
    <property type="match status" value="1"/>
</dbReference>
<dbReference type="GO" id="GO:0031201">
    <property type="term" value="C:SNARE complex"/>
    <property type="evidence" value="ECO:0007669"/>
    <property type="project" value="TreeGrafter"/>
</dbReference>
<dbReference type="PROSITE" id="PS50192">
    <property type="entry name" value="T_SNARE"/>
    <property type="match status" value="1"/>
</dbReference>
<dbReference type="PANTHER" id="PTHR19957:SF124">
    <property type="entry name" value="SYNTAXIN-8"/>
    <property type="match status" value="1"/>
</dbReference>
<keyword evidence="6" id="KW-1133">Transmembrane helix</keyword>
<dbReference type="InterPro" id="IPR000727">
    <property type="entry name" value="T_SNARE_dom"/>
</dbReference>
<dbReference type="Proteomes" id="UP000245884">
    <property type="component" value="Unassembled WGS sequence"/>
</dbReference>
<dbReference type="SUPFAM" id="SSF58038">
    <property type="entry name" value="SNARE fusion complex"/>
    <property type="match status" value="1"/>
</dbReference>
<evidence type="ECO:0000256" key="6">
    <source>
        <dbReference type="SAM" id="Phobius"/>
    </source>
</evidence>
<dbReference type="GO" id="GO:0006886">
    <property type="term" value="P:intracellular protein transport"/>
    <property type="evidence" value="ECO:0007669"/>
    <property type="project" value="TreeGrafter"/>
</dbReference>
<dbReference type="GO" id="GO:0012505">
    <property type="term" value="C:endomembrane system"/>
    <property type="evidence" value="ECO:0007669"/>
    <property type="project" value="TreeGrafter"/>
</dbReference>
<feature type="region of interest" description="Disordered" evidence="5">
    <location>
        <begin position="90"/>
        <end position="132"/>
    </location>
</feature>
<dbReference type="GO" id="GO:0006906">
    <property type="term" value="P:vesicle fusion"/>
    <property type="evidence" value="ECO:0007669"/>
    <property type="project" value="TreeGrafter"/>
</dbReference>
<dbReference type="STRING" id="1569628.A0A316UZ35"/>
<dbReference type="Gene3D" id="1.20.5.110">
    <property type="match status" value="1"/>
</dbReference>
<evidence type="ECO:0000313" key="8">
    <source>
        <dbReference type="EMBL" id="PWN30058.1"/>
    </source>
</evidence>
<gene>
    <name evidence="8" type="ORF">BDZ90DRAFT_229093</name>
</gene>
<keyword evidence="4 6" id="KW-0472">Membrane</keyword>
<dbReference type="GO" id="GO:0048278">
    <property type="term" value="P:vesicle docking"/>
    <property type="evidence" value="ECO:0007669"/>
    <property type="project" value="TreeGrafter"/>
</dbReference>
<dbReference type="GO" id="GO:0000149">
    <property type="term" value="F:SNARE binding"/>
    <property type="evidence" value="ECO:0007669"/>
    <property type="project" value="TreeGrafter"/>
</dbReference>
<evidence type="ECO:0000256" key="4">
    <source>
        <dbReference type="ARBA" id="ARBA00023136"/>
    </source>
</evidence>
<dbReference type="PANTHER" id="PTHR19957">
    <property type="entry name" value="SYNTAXIN"/>
    <property type="match status" value="1"/>
</dbReference>
<dbReference type="GO" id="GO:0005484">
    <property type="term" value="F:SNAP receptor activity"/>
    <property type="evidence" value="ECO:0007669"/>
    <property type="project" value="TreeGrafter"/>
</dbReference>
<keyword evidence="9" id="KW-1185">Reference proteome</keyword>
<feature type="domain" description="T-SNARE coiled-coil homology" evidence="7">
    <location>
        <begin position="142"/>
        <end position="204"/>
    </location>
</feature>
<evidence type="ECO:0000256" key="5">
    <source>
        <dbReference type="SAM" id="MobiDB-lite"/>
    </source>
</evidence>
<name>A0A316UZ35_9BASI</name>
<accession>A0A316UZ35</accession>
<evidence type="ECO:0000256" key="1">
    <source>
        <dbReference type="ARBA" id="ARBA00004370"/>
    </source>
</evidence>
<reference evidence="8 9" key="1">
    <citation type="journal article" date="2018" name="Mol. Biol. Evol.">
        <title>Broad Genomic Sampling Reveals a Smut Pathogenic Ancestry of the Fungal Clade Ustilaginomycotina.</title>
        <authorList>
            <person name="Kijpornyongpan T."/>
            <person name="Mondo S.J."/>
            <person name="Barry K."/>
            <person name="Sandor L."/>
            <person name="Lee J."/>
            <person name="Lipzen A."/>
            <person name="Pangilinan J."/>
            <person name="LaButti K."/>
            <person name="Hainaut M."/>
            <person name="Henrissat B."/>
            <person name="Grigoriev I.V."/>
            <person name="Spatafora J.W."/>
            <person name="Aime M.C."/>
        </authorList>
    </citation>
    <scope>NUCLEOTIDE SEQUENCE [LARGE SCALE GENOMIC DNA]</scope>
    <source>
        <strain evidence="8 9">MCA 5214</strain>
    </source>
</reference>
<comment type="subcellular location">
    <subcellularLocation>
        <location evidence="1">Membrane</location>
    </subcellularLocation>
</comment>
<organism evidence="8 9">
    <name type="scientific">Jaminaea rosea</name>
    <dbReference type="NCBI Taxonomy" id="1569628"/>
    <lineage>
        <taxon>Eukaryota</taxon>
        <taxon>Fungi</taxon>
        <taxon>Dikarya</taxon>
        <taxon>Basidiomycota</taxon>
        <taxon>Ustilaginomycotina</taxon>
        <taxon>Exobasidiomycetes</taxon>
        <taxon>Microstromatales</taxon>
        <taxon>Microstromatales incertae sedis</taxon>
        <taxon>Jaminaea</taxon>
    </lineage>
</organism>
<evidence type="ECO:0000259" key="7">
    <source>
        <dbReference type="PROSITE" id="PS50192"/>
    </source>
</evidence>
<evidence type="ECO:0000313" key="9">
    <source>
        <dbReference type="Proteomes" id="UP000245884"/>
    </source>
</evidence>
<evidence type="ECO:0000256" key="2">
    <source>
        <dbReference type="ARBA" id="ARBA00022448"/>
    </source>
</evidence>
<feature type="transmembrane region" description="Helical" evidence="6">
    <location>
        <begin position="211"/>
        <end position="231"/>
    </location>
</feature>
<dbReference type="SMART" id="SM00397">
    <property type="entry name" value="t_SNARE"/>
    <property type="match status" value="1"/>
</dbReference>
<dbReference type="RefSeq" id="XP_025364670.1">
    <property type="nucleotide sequence ID" value="XM_025504909.1"/>
</dbReference>
<protein>
    <recommendedName>
        <fullName evidence="7">t-SNARE coiled-coil homology domain-containing protein</fullName>
    </recommendedName>
</protein>
<proteinExistence type="predicted"/>
<keyword evidence="3" id="KW-0175">Coiled coil</keyword>
<keyword evidence="6" id="KW-0812">Transmembrane</keyword>
<evidence type="ECO:0000256" key="3">
    <source>
        <dbReference type="ARBA" id="ARBA00023054"/>
    </source>
</evidence>
<dbReference type="AlphaFoldDB" id="A0A316UZ35"/>
<dbReference type="GeneID" id="37026732"/>
<sequence length="232" mass="25764">MALSHAYTTLLSTLHERSSLLQAPSATIPPSLHRTLKRQIDSFAKAVERSGGGQDEQKDVRMKWERIQEALERDEDGRKVLVQARDSHPILTALSEPPAPPTPAPKQSKQHSDDEPYQDDSPSDPLAPKPSQDNTALLQAQRRIFDDQDTQLDALSLSIGRQHELGMRMNEELELQGELLEDLDGDVERTGLRLGRAGGQLQKVSRGVREHGSLCALFGLIVILMALIILFK</sequence>
<dbReference type="OrthoDB" id="244190at2759"/>
<dbReference type="InterPro" id="IPR045242">
    <property type="entry name" value="Syntaxin"/>
</dbReference>
<dbReference type="EMBL" id="KZ819662">
    <property type="protein sequence ID" value="PWN30058.1"/>
    <property type="molecule type" value="Genomic_DNA"/>
</dbReference>